<dbReference type="AlphaFoldDB" id="A0A7Y1LE49"/>
<dbReference type="Pfam" id="PF14280">
    <property type="entry name" value="DUF4365"/>
    <property type="match status" value="1"/>
</dbReference>
<feature type="domain" description="DUF4365" evidence="1">
    <location>
        <begin position="14"/>
        <end position="143"/>
    </location>
</feature>
<comment type="caution">
    <text evidence="2">The sequence shown here is derived from an EMBL/GenBank/DDBJ whole genome shotgun (WGS) entry which is preliminary data.</text>
</comment>
<dbReference type="EMBL" id="JAAQYK010000003">
    <property type="protein sequence ID" value="NNA44354.1"/>
    <property type="molecule type" value="Genomic_DNA"/>
</dbReference>
<evidence type="ECO:0000313" key="2">
    <source>
        <dbReference type="EMBL" id="NNA44354.1"/>
    </source>
</evidence>
<evidence type="ECO:0000313" key="3">
    <source>
        <dbReference type="Proteomes" id="UP000583279"/>
    </source>
</evidence>
<dbReference type="Proteomes" id="UP000583279">
    <property type="component" value="Unassembled WGS sequence"/>
</dbReference>
<name>A0A7Y1LE49_9PSED</name>
<proteinExistence type="predicted"/>
<gene>
    <name evidence="2" type="ORF">HBO18_09455</name>
</gene>
<evidence type="ECO:0000259" key="1">
    <source>
        <dbReference type="Pfam" id="PF14280"/>
    </source>
</evidence>
<reference evidence="2 3" key="1">
    <citation type="journal article" date="2020" name="Front. Microbiol.">
        <title>Genetic Organization of the aprX-lipA2 Operon Affects the Proteolytic Potential of Pseudomonas Species in Milk.</title>
        <authorList>
            <person name="Maier C."/>
            <person name="Huptas C."/>
            <person name="von Neubeck M."/>
            <person name="Scherer S."/>
            <person name="Wenning M."/>
            <person name="Lucking G."/>
        </authorList>
    </citation>
    <scope>NUCLEOTIDE SEQUENCE [LARGE SCALE GENOMIC DNA]</scope>
    <source>
        <strain evidence="2 3">WS 4997</strain>
    </source>
</reference>
<sequence>MTKFYQKRTINGDAGEHLVAFKFTRTLNWPCRLQGVDLGIDAEIEICDDSNGATGNVVKLQVKSFDKLTSAVKHDVYVEDADIAYWQRFSVPTIVVCVDLNTEKVYWKPISSTEAYQTSGASRKITFDLVNDELKPDAREKIASLSAPDHFKDVFEIISDATKIYINAMASDVFDISAEEMEVIQSDYDKFSYLISRVDEIRCHYPWRISGFTAAQIETMKLRMFDRFNHAEVSYRNGVNGM</sequence>
<dbReference type="InterPro" id="IPR025375">
    <property type="entry name" value="DUF4365"/>
</dbReference>
<protein>
    <submittedName>
        <fullName evidence="2">DUF4365 domain-containing protein</fullName>
    </submittedName>
</protein>
<accession>A0A7Y1LE49</accession>
<organism evidence="2 3">
    <name type="scientific">Pseudomonas lactis</name>
    <dbReference type="NCBI Taxonomy" id="1615674"/>
    <lineage>
        <taxon>Bacteria</taxon>
        <taxon>Pseudomonadati</taxon>
        <taxon>Pseudomonadota</taxon>
        <taxon>Gammaproteobacteria</taxon>
        <taxon>Pseudomonadales</taxon>
        <taxon>Pseudomonadaceae</taxon>
        <taxon>Pseudomonas</taxon>
    </lineage>
</organism>
<dbReference type="RefSeq" id="WP_169855634.1">
    <property type="nucleotide sequence ID" value="NZ_JAAQYK010000003.1"/>
</dbReference>